<keyword evidence="3" id="KW-1185">Reference proteome</keyword>
<evidence type="ECO:0000256" key="1">
    <source>
        <dbReference type="SAM" id="MobiDB-lite"/>
    </source>
</evidence>
<feature type="compositionally biased region" description="Basic residues" evidence="1">
    <location>
        <begin position="41"/>
        <end position="51"/>
    </location>
</feature>
<evidence type="ECO:0000313" key="3">
    <source>
        <dbReference type="Proteomes" id="UP000576393"/>
    </source>
</evidence>
<evidence type="ECO:0008006" key="4">
    <source>
        <dbReference type="Google" id="ProtNLM"/>
    </source>
</evidence>
<dbReference type="InterPro" id="IPR047789">
    <property type="entry name" value="CU044_5270-like"/>
</dbReference>
<feature type="compositionally biased region" description="Polar residues" evidence="1">
    <location>
        <begin position="83"/>
        <end position="92"/>
    </location>
</feature>
<comment type="caution">
    <text evidence="2">The sequence shown here is derived from an EMBL/GenBank/DDBJ whole genome shotgun (WGS) entry which is preliminary data.</text>
</comment>
<feature type="compositionally biased region" description="Polar residues" evidence="1">
    <location>
        <begin position="165"/>
        <end position="186"/>
    </location>
</feature>
<proteinExistence type="predicted"/>
<name>A0A852V3I0_9ACTN</name>
<evidence type="ECO:0000313" key="2">
    <source>
        <dbReference type="EMBL" id="NYF43039.1"/>
    </source>
</evidence>
<feature type="region of interest" description="Disordered" evidence="1">
    <location>
        <begin position="1"/>
        <end position="51"/>
    </location>
</feature>
<reference evidence="2 3" key="1">
    <citation type="submission" date="2020-07" db="EMBL/GenBank/DDBJ databases">
        <title>Sequencing the genomes of 1000 actinobacteria strains.</title>
        <authorList>
            <person name="Klenk H.-P."/>
        </authorList>
    </citation>
    <scope>NUCLEOTIDE SEQUENCE [LARGE SCALE GENOMIC DNA]</scope>
    <source>
        <strain evidence="2 3">DSM 45763</strain>
    </source>
</reference>
<feature type="region of interest" description="Disordered" evidence="1">
    <location>
        <begin position="78"/>
        <end position="113"/>
    </location>
</feature>
<dbReference type="Proteomes" id="UP000576393">
    <property type="component" value="Unassembled WGS sequence"/>
</dbReference>
<dbReference type="NCBIfam" id="NF038083">
    <property type="entry name" value="CU044_5270_fam"/>
    <property type="match status" value="1"/>
</dbReference>
<sequence length="410" mass="42741">MNDPIDRLRAARPAHLGDTPVDERTRAAELTRAMAQPRQERRTRRAPGRRTIARPAWGLGLAGAAAAVTAVAVAVTGTGGTAPSPSTARTGQAVSASESPESSPGRTAPDGQVRLSARTVLLAAAHRAAGQPDETGAWWHTVSVSRTLFRAEGADYTVVDRQRTESWTPSATGPDQRQHSGSQSLGAQPATPEDEAAWREAGAPAEIPVVVPGKKGAKLSLPTGPGEVQKGQAPLPDGDKVFWLGRNVSVRDLRALPSEPGALKAWLLRSYKGHGTESSAPMSRDAWLFTVTTGLIADMPVTPEVRGAAFRMLAGLASIEVTRDVTDAEGRAGTAVTIDGPEASAMGKAAAGDDGVLRTRLIFDEETGRALATENVVVRPGGAQAGMEPGTVWNSDVTLESGWTDDGPAS</sequence>
<dbReference type="RefSeq" id="WP_179825999.1">
    <property type="nucleotide sequence ID" value="NZ_JACCCO010000002.1"/>
</dbReference>
<organism evidence="2 3">
    <name type="scientific">Streptosporangium sandarakinum</name>
    <dbReference type="NCBI Taxonomy" id="1260955"/>
    <lineage>
        <taxon>Bacteria</taxon>
        <taxon>Bacillati</taxon>
        <taxon>Actinomycetota</taxon>
        <taxon>Actinomycetes</taxon>
        <taxon>Streptosporangiales</taxon>
        <taxon>Streptosporangiaceae</taxon>
        <taxon>Streptosporangium</taxon>
    </lineage>
</organism>
<feature type="compositionally biased region" description="Low complexity" evidence="1">
    <location>
        <begin position="93"/>
        <end position="104"/>
    </location>
</feature>
<gene>
    <name evidence="2" type="ORF">HDA43_005240</name>
</gene>
<accession>A0A852V3I0</accession>
<feature type="region of interest" description="Disordered" evidence="1">
    <location>
        <begin position="160"/>
        <end position="198"/>
    </location>
</feature>
<dbReference type="EMBL" id="JACCCO010000002">
    <property type="protein sequence ID" value="NYF43039.1"/>
    <property type="molecule type" value="Genomic_DNA"/>
</dbReference>
<protein>
    <recommendedName>
        <fullName evidence="4">CU044_5270 family protein</fullName>
    </recommendedName>
</protein>
<dbReference type="AlphaFoldDB" id="A0A852V3I0"/>